<reference evidence="1 2" key="1">
    <citation type="submission" date="2016-06" db="EMBL/GenBank/DDBJ databases">
        <authorList>
            <person name="Kjaerup R.B."/>
            <person name="Dalgaard T.S."/>
            <person name="Juul-Madsen H.R."/>
        </authorList>
    </citation>
    <scope>NUCLEOTIDE SEQUENCE [LARGE SCALE GENOMIC DNA]</scope>
    <source>
        <strain evidence="1 2">ACS1953</strain>
    </source>
</reference>
<evidence type="ECO:0008006" key="3">
    <source>
        <dbReference type="Google" id="ProtNLM"/>
    </source>
</evidence>
<dbReference type="AlphaFoldDB" id="A0A1A2V6X7"/>
<dbReference type="InterPro" id="IPR036086">
    <property type="entry name" value="ParB/Sulfiredoxin_sf"/>
</dbReference>
<accession>A0A1A2V6X7</accession>
<gene>
    <name evidence="1" type="ORF">A5726_25080</name>
</gene>
<evidence type="ECO:0000313" key="1">
    <source>
        <dbReference type="EMBL" id="OBF14435.1"/>
    </source>
</evidence>
<dbReference type="SUPFAM" id="SSF110849">
    <property type="entry name" value="ParB/Sulfiredoxin"/>
    <property type="match status" value="1"/>
</dbReference>
<dbReference type="RefSeq" id="WP_064899040.1">
    <property type="nucleotide sequence ID" value="NZ_LZHX01000087.1"/>
</dbReference>
<name>A0A1A2V6X7_9MYCO</name>
<sequence>MSEPIFVRIHVSLLHVDPIVQRALDPHRAAAMAEKFNPSAVGALIVNQRDDGKYFIIDGQHRHAAAVIAKYDGKLNCVVHPGLPIAEEAALFLALNDSKLVQAIDKFRMRVLAHEPDAVAINEIIEKYGWHTATSTASGSFAAVAAIEKVYNGAGVLDAGKYPVLVKYVMWIINKAWGREAAGAHAAIVGGLGQLFARYGQDVDTKKLAAEMAKLRPVDLVTKAKHLKDAQGGTIPAAMAAVLVGIHNKNRRTNKLPDWRWTR</sequence>
<comment type="caution">
    <text evidence="1">The sequence shown here is derived from an EMBL/GenBank/DDBJ whole genome shotgun (WGS) entry which is preliminary data.</text>
</comment>
<organism evidence="1 2">
    <name type="scientific">Mycolicibacterium conceptionense</name>
    <dbReference type="NCBI Taxonomy" id="451644"/>
    <lineage>
        <taxon>Bacteria</taxon>
        <taxon>Bacillati</taxon>
        <taxon>Actinomycetota</taxon>
        <taxon>Actinomycetes</taxon>
        <taxon>Mycobacteriales</taxon>
        <taxon>Mycobacteriaceae</taxon>
        <taxon>Mycolicibacterium</taxon>
    </lineage>
</organism>
<evidence type="ECO:0000313" key="2">
    <source>
        <dbReference type="Proteomes" id="UP000093779"/>
    </source>
</evidence>
<dbReference type="EMBL" id="LZHX01000087">
    <property type="protein sequence ID" value="OBF14435.1"/>
    <property type="molecule type" value="Genomic_DNA"/>
</dbReference>
<protein>
    <recommendedName>
        <fullName evidence="3">ParB/Sulfiredoxin domain-containing protein</fullName>
    </recommendedName>
</protein>
<dbReference type="Proteomes" id="UP000093779">
    <property type="component" value="Unassembled WGS sequence"/>
</dbReference>
<proteinExistence type="predicted"/>
<dbReference type="InterPro" id="IPR046681">
    <property type="entry name" value="DUF6551"/>
</dbReference>
<dbReference type="Pfam" id="PF20188">
    <property type="entry name" value="DUF6551"/>
    <property type="match status" value="1"/>
</dbReference>